<evidence type="ECO:0000256" key="4">
    <source>
        <dbReference type="PIRNR" id="PIRNR000183"/>
    </source>
</evidence>
<comment type="caution">
    <text evidence="7">The sequence shown here is derived from an EMBL/GenBank/DDBJ whole genome shotgun (WGS) entry which is preliminary data.</text>
</comment>
<dbReference type="PANTHER" id="PTHR42795">
    <property type="entry name" value="ALANINE DEHYDROGENASE"/>
    <property type="match status" value="1"/>
</dbReference>
<keyword evidence="4" id="KW-0520">NAD</keyword>
<dbReference type="SUPFAM" id="SSF51735">
    <property type="entry name" value="NAD(P)-binding Rossmann-fold domains"/>
    <property type="match status" value="1"/>
</dbReference>
<dbReference type="PIRSF" id="PIRSF000183">
    <property type="entry name" value="Alanine_dh"/>
    <property type="match status" value="1"/>
</dbReference>
<protein>
    <recommendedName>
        <fullName evidence="2 4">Alanine dehydrogenase</fullName>
        <ecNumber evidence="2 4">1.4.1.1</ecNumber>
    </recommendedName>
</protein>
<keyword evidence="3 4" id="KW-0560">Oxidoreductase</keyword>
<evidence type="ECO:0000256" key="2">
    <source>
        <dbReference type="ARBA" id="ARBA00012897"/>
    </source>
</evidence>
<feature type="domain" description="Alanine dehydrogenase/pyridine nucleotide transhydrogenase N-terminal" evidence="6">
    <location>
        <begin position="4"/>
        <end position="137"/>
    </location>
</feature>
<dbReference type="GO" id="GO:0000286">
    <property type="term" value="F:alanine dehydrogenase activity"/>
    <property type="evidence" value="ECO:0007669"/>
    <property type="project" value="UniProtKB-EC"/>
</dbReference>
<dbReference type="CDD" id="cd05305">
    <property type="entry name" value="L-AlaDH"/>
    <property type="match status" value="1"/>
</dbReference>
<sequence>MVIGVPKEIKDYEFRVSVTPDGVRALQQAGHQVLVESSAGQGSGFSDEAYRQAGAEVVQSKEEAFHRAELIVKVKEPQLPECALFRPGQVLFTYLHLASMPELTKALMAAGVTAIAYETVEARDRSLPMLRPMSEIAGRLSVQVGAHYLGTVQGGRGVLLAGVPGVQPGHVVVIGAGIVGTSAVRIAVGLGARVTVINLDLDRLRLLDDLYGGRIATCAASVSAIERAVLEADLVVGAVLVPGARAPHVIPRSLVAKMQPGSVIVDVAVDQGGCCETTRPTTHSNPVYVVDGVVHYCVTNMPGIVPHTSTRALTNVTLPYIVRLASEGVAPAIRSDSGLAKGVNVMDGKITCQAVAESHGLRFTPLL</sequence>
<dbReference type="Pfam" id="PF01262">
    <property type="entry name" value="AlaDh_PNT_C"/>
    <property type="match status" value="1"/>
</dbReference>
<dbReference type="Pfam" id="PF05222">
    <property type="entry name" value="AlaDh_PNT_N"/>
    <property type="match status" value="1"/>
</dbReference>
<reference evidence="7 8" key="1">
    <citation type="submission" date="2021-02" db="EMBL/GenBank/DDBJ databases">
        <authorList>
            <person name="Han P."/>
        </authorList>
    </citation>
    <scope>NUCLEOTIDE SEQUENCE [LARGE SCALE GENOMIC DNA]</scope>
    <source>
        <strain evidence="7">Candidatus Nitrospira sp. ZN2</strain>
    </source>
</reference>
<comment type="catalytic activity">
    <reaction evidence="4">
        <text>L-alanine + NAD(+) + H2O = pyruvate + NH4(+) + NADH + H(+)</text>
        <dbReference type="Rhea" id="RHEA:18405"/>
        <dbReference type="ChEBI" id="CHEBI:15361"/>
        <dbReference type="ChEBI" id="CHEBI:15377"/>
        <dbReference type="ChEBI" id="CHEBI:15378"/>
        <dbReference type="ChEBI" id="CHEBI:28938"/>
        <dbReference type="ChEBI" id="CHEBI:57540"/>
        <dbReference type="ChEBI" id="CHEBI:57945"/>
        <dbReference type="ChEBI" id="CHEBI:57972"/>
        <dbReference type="EC" id="1.4.1.1"/>
    </reaction>
</comment>
<dbReference type="SUPFAM" id="SSF52283">
    <property type="entry name" value="Formate/glycerate dehydrogenase catalytic domain-like"/>
    <property type="match status" value="1"/>
</dbReference>
<dbReference type="Proteomes" id="UP000675880">
    <property type="component" value="Unassembled WGS sequence"/>
</dbReference>
<dbReference type="SMART" id="SM01003">
    <property type="entry name" value="AlaDh_PNT_N"/>
    <property type="match status" value="1"/>
</dbReference>
<dbReference type="EMBL" id="CAJNBJ010000001">
    <property type="protein sequence ID" value="CAE6687614.1"/>
    <property type="molecule type" value="Genomic_DNA"/>
</dbReference>
<dbReference type="InterPro" id="IPR007698">
    <property type="entry name" value="AlaDH/PNT_NAD(H)-bd"/>
</dbReference>
<accession>A0ABM8QB82</accession>
<dbReference type="InterPro" id="IPR036291">
    <property type="entry name" value="NAD(P)-bd_dom_sf"/>
</dbReference>
<evidence type="ECO:0000313" key="7">
    <source>
        <dbReference type="EMBL" id="CAE6687614.1"/>
    </source>
</evidence>
<dbReference type="InterPro" id="IPR007886">
    <property type="entry name" value="AlaDH/PNT_N"/>
</dbReference>
<dbReference type="PANTHER" id="PTHR42795:SF1">
    <property type="entry name" value="ALANINE DEHYDROGENASE"/>
    <property type="match status" value="1"/>
</dbReference>
<gene>
    <name evidence="7" type="primary">ald</name>
    <name evidence="7" type="ORF">NSPZN2_10051</name>
</gene>
<feature type="domain" description="Alanine dehydrogenase/pyridine nucleotide transhydrogenase NAD(H)-binding" evidence="5">
    <location>
        <begin position="149"/>
        <end position="297"/>
    </location>
</feature>
<comment type="similarity">
    <text evidence="1 4">Belongs to the AlaDH/PNT family.</text>
</comment>
<keyword evidence="8" id="KW-1185">Reference proteome</keyword>
<evidence type="ECO:0000259" key="5">
    <source>
        <dbReference type="SMART" id="SM01002"/>
    </source>
</evidence>
<evidence type="ECO:0000256" key="1">
    <source>
        <dbReference type="ARBA" id="ARBA00005689"/>
    </source>
</evidence>
<dbReference type="Gene3D" id="3.40.50.720">
    <property type="entry name" value="NAD(P)-binding Rossmann-like Domain"/>
    <property type="match status" value="2"/>
</dbReference>
<proteinExistence type="inferred from homology"/>
<dbReference type="NCBIfam" id="TIGR00518">
    <property type="entry name" value="alaDH"/>
    <property type="match status" value="1"/>
</dbReference>
<organism evidence="7 8">
    <name type="scientific">Nitrospira defluvii</name>
    <dbReference type="NCBI Taxonomy" id="330214"/>
    <lineage>
        <taxon>Bacteria</taxon>
        <taxon>Pseudomonadati</taxon>
        <taxon>Nitrospirota</taxon>
        <taxon>Nitrospiria</taxon>
        <taxon>Nitrospirales</taxon>
        <taxon>Nitrospiraceae</taxon>
        <taxon>Nitrospira</taxon>
    </lineage>
</organism>
<dbReference type="EC" id="1.4.1.1" evidence="2 4"/>
<dbReference type="RefSeq" id="WP_213040003.1">
    <property type="nucleotide sequence ID" value="NZ_CAJNBJ010000001.1"/>
</dbReference>
<dbReference type="InterPro" id="IPR008141">
    <property type="entry name" value="Ala_DH"/>
</dbReference>
<evidence type="ECO:0000256" key="3">
    <source>
        <dbReference type="ARBA" id="ARBA00023002"/>
    </source>
</evidence>
<evidence type="ECO:0000313" key="8">
    <source>
        <dbReference type="Proteomes" id="UP000675880"/>
    </source>
</evidence>
<dbReference type="SMART" id="SM01002">
    <property type="entry name" value="AlaDh_PNT_C"/>
    <property type="match status" value="1"/>
</dbReference>
<name>A0ABM8QB82_9BACT</name>
<evidence type="ECO:0000259" key="6">
    <source>
        <dbReference type="SMART" id="SM01003"/>
    </source>
</evidence>